<protein>
    <submittedName>
        <fullName evidence="1">Uncharacterized protein</fullName>
    </submittedName>
</protein>
<sequence>MGSVGVRHLTCFPSDHEGDAAQTRVPLIKINPAEKRTRFSFCSSNFGNHRKREEASSLGLSCLEGRGRLDLIKVYPSRLVNGCHGRRLGARRPKEVSRLSGQKYSLYPMSVRLAGGHMVKQRRFIGNTNNKMINIREHL</sequence>
<reference evidence="1" key="2">
    <citation type="journal article" date="2023" name="Commun. Biol.">
        <title>Intrasexual cuticular hydrocarbon dimorphism in a wasp sheds light on hydrocarbon biosynthesis genes in Hymenoptera.</title>
        <authorList>
            <person name="Moris V.C."/>
            <person name="Podsiadlowski L."/>
            <person name="Martin S."/>
            <person name="Oeyen J.P."/>
            <person name="Donath A."/>
            <person name="Petersen M."/>
            <person name="Wilbrandt J."/>
            <person name="Misof B."/>
            <person name="Liedtke D."/>
            <person name="Thamm M."/>
            <person name="Scheiner R."/>
            <person name="Schmitt T."/>
            <person name="Niehuis O."/>
        </authorList>
    </citation>
    <scope>NUCLEOTIDE SEQUENCE</scope>
    <source>
        <strain evidence="1">GBR_01_08_01A</strain>
    </source>
</reference>
<dbReference type="EMBL" id="JAIFRP010000026">
    <property type="protein sequence ID" value="KAK2584733.1"/>
    <property type="molecule type" value="Genomic_DNA"/>
</dbReference>
<name>A0AAD9VRV8_9HYME</name>
<organism evidence="1 2">
    <name type="scientific">Odynerus spinipes</name>
    <dbReference type="NCBI Taxonomy" id="1348599"/>
    <lineage>
        <taxon>Eukaryota</taxon>
        <taxon>Metazoa</taxon>
        <taxon>Ecdysozoa</taxon>
        <taxon>Arthropoda</taxon>
        <taxon>Hexapoda</taxon>
        <taxon>Insecta</taxon>
        <taxon>Pterygota</taxon>
        <taxon>Neoptera</taxon>
        <taxon>Endopterygota</taxon>
        <taxon>Hymenoptera</taxon>
        <taxon>Apocrita</taxon>
        <taxon>Aculeata</taxon>
        <taxon>Vespoidea</taxon>
        <taxon>Vespidae</taxon>
        <taxon>Eumeninae</taxon>
        <taxon>Odynerus</taxon>
    </lineage>
</organism>
<dbReference type="Proteomes" id="UP001258017">
    <property type="component" value="Unassembled WGS sequence"/>
</dbReference>
<evidence type="ECO:0000313" key="2">
    <source>
        <dbReference type="Proteomes" id="UP001258017"/>
    </source>
</evidence>
<evidence type="ECO:0000313" key="1">
    <source>
        <dbReference type="EMBL" id="KAK2584733.1"/>
    </source>
</evidence>
<proteinExistence type="predicted"/>
<gene>
    <name evidence="1" type="ORF">KPH14_007065</name>
</gene>
<dbReference type="AlphaFoldDB" id="A0AAD9VRV8"/>
<reference evidence="1" key="1">
    <citation type="submission" date="2021-08" db="EMBL/GenBank/DDBJ databases">
        <authorList>
            <person name="Misof B."/>
            <person name="Oliver O."/>
            <person name="Podsiadlowski L."/>
            <person name="Donath A."/>
            <person name="Peters R."/>
            <person name="Mayer C."/>
            <person name="Rust J."/>
            <person name="Gunkel S."/>
            <person name="Lesny P."/>
            <person name="Martin S."/>
            <person name="Oeyen J.P."/>
            <person name="Petersen M."/>
            <person name="Panagiotis P."/>
            <person name="Wilbrandt J."/>
            <person name="Tanja T."/>
        </authorList>
    </citation>
    <scope>NUCLEOTIDE SEQUENCE</scope>
    <source>
        <strain evidence="1">GBR_01_08_01A</strain>
        <tissue evidence="1">Thorax + abdomen</tissue>
    </source>
</reference>
<comment type="caution">
    <text evidence="1">The sequence shown here is derived from an EMBL/GenBank/DDBJ whole genome shotgun (WGS) entry which is preliminary data.</text>
</comment>
<accession>A0AAD9VRV8</accession>
<keyword evidence="2" id="KW-1185">Reference proteome</keyword>